<reference evidence="2 3" key="1">
    <citation type="submission" date="2019-01" db="EMBL/GenBank/DDBJ databases">
        <authorList>
            <consortium name="Pathogen Informatics"/>
        </authorList>
    </citation>
    <scope>NUCLEOTIDE SEQUENCE [LARGE SCALE GENOMIC DNA]</scope>
    <source>
        <strain evidence="2 3">NCTC10138</strain>
    </source>
</reference>
<gene>
    <name evidence="2" type="ORF">NCTC10138_01061</name>
</gene>
<proteinExistence type="predicted"/>
<evidence type="ECO:0000313" key="2">
    <source>
        <dbReference type="EMBL" id="VEU80681.1"/>
    </source>
</evidence>
<evidence type="ECO:0000256" key="1">
    <source>
        <dbReference type="SAM" id="Phobius"/>
    </source>
</evidence>
<keyword evidence="1" id="KW-0812">Transmembrane</keyword>
<sequence>MDTKKEKKGFFGWFANHPTKALLILLLVIVPVLLLSLIYANYTKKGKSFYFEKKDDTPVLLYQSDLSSKKKIADYFTFTVNIDTFKYVEEDKTKGDYTFKKVFSPKENYKEDDFTFKYVLASNWTHDQSTVSTTRSNDFTLTYDYDLPKRHSIFKVGKPILYIEITLKKDTPAIGNLPAVSENEVFYLKYDLNKVEYPNVRQK</sequence>
<keyword evidence="3" id="KW-1185">Reference proteome</keyword>
<dbReference type="AlphaFoldDB" id="A0A449BE04"/>
<dbReference type="Proteomes" id="UP000289841">
    <property type="component" value="Chromosome"/>
</dbReference>
<keyword evidence="1" id="KW-0472">Membrane</keyword>
<name>A0A449BE04_HAPAX</name>
<keyword evidence="1" id="KW-1133">Transmembrane helix</keyword>
<organism evidence="2 3">
    <name type="scientific">Haploplasma axanthum</name>
    <name type="common">Acholeplasma axanthum</name>
    <dbReference type="NCBI Taxonomy" id="29552"/>
    <lineage>
        <taxon>Bacteria</taxon>
        <taxon>Bacillati</taxon>
        <taxon>Mycoplasmatota</taxon>
        <taxon>Mollicutes</taxon>
        <taxon>Acholeplasmatales</taxon>
        <taxon>Acholeplasmataceae</taxon>
        <taxon>Haploplasma</taxon>
    </lineage>
</organism>
<feature type="transmembrane region" description="Helical" evidence="1">
    <location>
        <begin position="21"/>
        <end position="42"/>
    </location>
</feature>
<evidence type="ECO:0000313" key="3">
    <source>
        <dbReference type="Proteomes" id="UP000289841"/>
    </source>
</evidence>
<accession>A0A449BE04</accession>
<dbReference type="EMBL" id="LR215048">
    <property type="protein sequence ID" value="VEU80681.1"/>
    <property type="molecule type" value="Genomic_DNA"/>
</dbReference>
<dbReference type="RefSeq" id="WP_026390033.1">
    <property type="nucleotide sequence ID" value="NZ_LR215048.1"/>
</dbReference>
<dbReference type="KEGG" id="aaxa:NCTC10138_01061"/>
<protein>
    <submittedName>
        <fullName evidence="2">Uncharacterized protein</fullName>
    </submittedName>
</protein>